<dbReference type="InterPro" id="IPR008979">
    <property type="entry name" value="Galactose-bd-like_sf"/>
</dbReference>
<dbReference type="InterPro" id="IPR029411">
    <property type="entry name" value="RG-lyase_III"/>
</dbReference>
<evidence type="ECO:0000259" key="1">
    <source>
        <dbReference type="Pfam" id="PF14683"/>
    </source>
</evidence>
<dbReference type="Pfam" id="PF14683">
    <property type="entry name" value="CBM-like"/>
    <property type="match status" value="1"/>
</dbReference>
<evidence type="ECO:0000313" key="3">
    <source>
        <dbReference type="Proteomes" id="UP001187471"/>
    </source>
</evidence>
<organism evidence="2 3">
    <name type="scientific">Escallonia rubra</name>
    <dbReference type="NCBI Taxonomy" id="112253"/>
    <lineage>
        <taxon>Eukaryota</taxon>
        <taxon>Viridiplantae</taxon>
        <taxon>Streptophyta</taxon>
        <taxon>Embryophyta</taxon>
        <taxon>Tracheophyta</taxon>
        <taxon>Spermatophyta</taxon>
        <taxon>Magnoliopsida</taxon>
        <taxon>eudicotyledons</taxon>
        <taxon>Gunneridae</taxon>
        <taxon>Pentapetalae</taxon>
        <taxon>asterids</taxon>
        <taxon>campanulids</taxon>
        <taxon>Escalloniales</taxon>
        <taxon>Escalloniaceae</taxon>
        <taxon>Escallonia</taxon>
    </lineage>
</organism>
<dbReference type="EMBL" id="JAVXUO010002169">
    <property type="protein sequence ID" value="KAK2975651.1"/>
    <property type="molecule type" value="Genomic_DNA"/>
</dbReference>
<dbReference type="Proteomes" id="UP001187471">
    <property type="component" value="Unassembled WGS sequence"/>
</dbReference>
<accession>A0AA88R5R1</accession>
<gene>
    <name evidence="2" type="ORF">RJ640_000676</name>
</gene>
<dbReference type="SUPFAM" id="SSF49785">
    <property type="entry name" value="Galactose-binding domain-like"/>
    <property type="match status" value="1"/>
</dbReference>
<keyword evidence="3" id="KW-1185">Reference proteome</keyword>
<dbReference type="AlphaFoldDB" id="A0AA88R5R1"/>
<evidence type="ECO:0000313" key="2">
    <source>
        <dbReference type="EMBL" id="KAK2975651.1"/>
    </source>
</evidence>
<proteinExistence type="predicted"/>
<dbReference type="InterPro" id="IPR051850">
    <property type="entry name" value="Polysacch_Lyase_4"/>
</dbReference>
<protein>
    <recommendedName>
        <fullName evidence="1">Rhamnogalacturonan lyase domain-containing protein</fullName>
    </recommendedName>
</protein>
<feature type="domain" description="Rhamnogalacturonan lyase" evidence="1">
    <location>
        <begin position="6"/>
        <end position="130"/>
    </location>
</feature>
<dbReference type="Gene3D" id="2.60.120.260">
    <property type="entry name" value="Galactose-binding domain-like"/>
    <property type="match status" value="1"/>
</dbReference>
<dbReference type="PANTHER" id="PTHR32018">
    <property type="entry name" value="RHAMNOGALACTURONATE LYASE FAMILY PROTEIN"/>
    <property type="match status" value="1"/>
</dbReference>
<comment type="caution">
    <text evidence="2">The sequence shown here is derived from an EMBL/GenBank/DDBJ whole genome shotgun (WGS) entry which is preliminary data.</text>
</comment>
<sequence>MGCGIDIIYTVGLSNYRKDWFFAHVNRHVGNRTYIPTTWRILFDLKHVDQTGNYTLQLALASATTAELQDRINDPNAACPYFTTGLTCKDNAIARHGIHGLYWLHSVYISGFHLQSGNNTIFLTQLRGGRPLKGSCMTTYYFGIDIRMICKIVEYKAHGNGHRLVAGKKRT</sequence>
<name>A0AA88R5R1_9ASTE</name>
<reference evidence="2" key="1">
    <citation type="submission" date="2022-12" db="EMBL/GenBank/DDBJ databases">
        <title>Draft genome assemblies for two species of Escallonia (Escalloniales).</title>
        <authorList>
            <person name="Chanderbali A."/>
            <person name="Dervinis C."/>
            <person name="Anghel I."/>
            <person name="Soltis D."/>
            <person name="Soltis P."/>
            <person name="Zapata F."/>
        </authorList>
    </citation>
    <scope>NUCLEOTIDE SEQUENCE</scope>
    <source>
        <strain evidence="2">UCBG92.1500</strain>
        <tissue evidence="2">Leaf</tissue>
    </source>
</reference>
<dbReference type="PANTHER" id="PTHR32018:SF6">
    <property type="entry name" value="RHAMNOGALACTURONAN ENDOLYASE"/>
    <property type="match status" value="1"/>
</dbReference>